<keyword evidence="2" id="KW-1185">Reference proteome</keyword>
<evidence type="ECO:0000313" key="1">
    <source>
        <dbReference type="EMBL" id="KAI9905201.1"/>
    </source>
</evidence>
<evidence type="ECO:0000313" key="2">
    <source>
        <dbReference type="Proteomes" id="UP001163321"/>
    </source>
</evidence>
<dbReference type="EMBL" id="CM047588">
    <property type="protein sequence ID" value="KAI9905201.1"/>
    <property type="molecule type" value="Genomic_DNA"/>
</dbReference>
<accession>A0ACC0VGC5</accession>
<reference evidence="1 2" key="1">
    <citation type="journal article" date="2022" name="bioRxiv">
        <title>The genome of the oomycete Peronosclerospora sorghi, a cosmopolitan pathogen of maize and sorghum, is inflated with dispersed pseudogenes.</title>
        <authorList>
            <person name="Fletcher K."/>
            <person name="Martin F."/>
            <person name="Isakeit T."/>
            <person name="Cavanaugh K."/>
            <person name="Magill C."/>
            <person name="Michelmore R."/>
        </authorList>
    </citation>
    <scope>NUCLEOTIDE SEQUENCE [LARGE SCALE GENOMIC DNA]</scope>
    <source>
        <strain evidence="1">P6</strain>
    </source>
</reference>
<gene>
    <name evidence="1" type="ORF">PsorP6_014336</name>
</gene>
<sequence>MFWTELLNTVPPAREGIEHATTSSLARNPSMYLSGDRSLSIARKEIVKANIIRPNTFSFSAPTFCGGNLLVGALFMTSIS</sequence>
<proteinExistence type="predicted"/>
<dbReference type="Proteomes" id="UP001163321">
    <property type="component" value="Chromosome 9"/>
</dbReference>
<protein>
    <submittedName>
        <fullName evidence="1">Uncharacterized protein</fullName>
    </submittedName>
</protein>
<organism evidence="1 2">
    <name type="scientific">Peronosclerospora sorghi</name>
    <dbReference type="NCBI Taxonomy" id="230839"/>
    <lineage>
        <taxon>Eukaryota</taxon>
        <taxon>Sar</taxon>
        <taxon>Stramenopiles</taxon>
        <taxon>Oomycota</taxon>
        <taxon>Peronosporomycetes</taxon>
        <taxon>Peronosporales</taxon>
        <taxon>Peronosporaceae</taxon>
        <taxon>Peronosclerospora</taxon>
    </lineage>
</organism>
<comment type="caution">
    <text evidence="1">The sequence shown here is derived from an EMBL/GenBank/DDBJ whole genome shotgun (WGS) entry which is preliminary data.</text>
</comment>
<name>A0ACC0VGC5_9STRA</name>